<name>A0A1G9F6Z3_ACTMZ</name>
<evidence type="ECO:0000256" key="2">
    <source>
        <dbReference type="SAM" id="Phobius"/>
    </source>
</evidence>
<keyword evidence="2" id="KW-0472">Membrane</keyword>
<gene>
    <name evidence="3" type="ORF">SAMN04487820_1147</name>
</gene>
<keyword evidence="4" id="KW-1185">Reference proteome</keyword>
<feature type="transmembrane region" description="Helical" evidence="2">
    <location>
        <begin position="47"/>
        <end position="68"/>
    </location>
</feature>
<keyword evidence="2" id="KW-1133">Transmembrane helix</keyword>
<feature type="region of interest" description="Disordered" evidence="1">
    <location>
        <begin position="143"/>
        <end position="178"/>
    </location>
</feature>
<accession>A0A1G9F6Z3</accession>
<feature type="transmembrane region" description="Helical" evidence="2">
    <location>
        <begin position="74"/>
        <end position="91"/>
    </location>
</feature>
<sequence length="178" mass="18480">MAGGPVETLVTALDRVARMEPGERTDAVRALDGNCPMYRSLRNTVTVARIAAFASGLALCVAVLLLAQHAPIEWVAGFVFAGLFGFGWVVVRLTDNRFDLLLAVLGAYDAERTGDGFAAADSRGCSGSRNGAAEPAALFGESCRDNEHASSGGHESGCGHHSGGSHRSGDCSVSDDPK</sequence>
<organism evidence="3 4">
    <name type="scientific">Actinopolyspora mzabensis</name>
    <dbReference type="NCBI Taxonomy" id="995066"/>
    <lineage>
        <taxon>Bacteria</taxon>
        <taxon>Bacillati</taxon>
        <taxon>Actinomycetota</taxon>
        <taxon>Actinomycetes</taxon>
        <taxon>Actinopolysporales</taxon>
        <taxon>Actinopolysporaceae</taxon>
        <taxon>Actinopolyspora</taxon>
    </lineage>
</organism>
<evidence type="ECO:0000256" key="1">
    <source>
        <dbReference type="SAM" id="MobiDB-lite"/>
    </source>
</evidence>
<keyword evidence="2" id="KW-0812">Transmembrane</keyword>
<dbReference type="Proteomes" id="UP000199213">
    <property type="component" value="Unassembled WGS sequence"/>
</dbReference>
<protein>
    <submittedName>
        <fullName evidence="3">Uncharacterized protein</fullName>
    </submittedName>
</protein>
<reference evidence="4" key="1">
    <citation type="submission" date="2016-10" db="EMBL/GenBank/DDBJ databases">
        <authorList>
            <person name="Varghese N."/>
            <person name="Submissions S."/>
        </authorList>
    </citation>
    <scope>NUCLEOTIDE SEQUENCE [LARGE SCALE GENOMIC DNA]</scope>
    <source>
        <strain evidence="4">DSM 45460</strain>
    </source>
</reference>
<dbReference type="EMBL" id="FNFM01000014">
    <property type="protein sequence ID" value="SDK83923.1"/>
    <property type="molecule type" value="Genomic_DNA"/>
</dbReference>
<dbReference type="AlphaFoldDB" id="A0A1G9F6Z3"/>
<evidence type="ECO:0000313" key="3">
    <source>
        <dbReference type="EMBL" id="SDK83923.1"/>
    </source>
</evidence>
<proteinExistence type="predicted"/>
<evidence type="ECO:0000313" key="4">
    <source>
        <dbReference type="Proteomes" id="UP000199213"/>
    </source>
</evidence>